<dbReference type="EMBL" id="RYFG02000009">
    <property type="protein sequence ID" value="TRX02938.1"/>
    <property type="molecule type" value="Genomic_DNA"/>
</dbReference>
<evidence type="ECO:0000256" key="1">
    <source>
        <dbReference type="SAM" id="MobiDB-lite"/>
    </source>
</evidence>
<protein>
    <submittedName>
        <fullName evidence="2">Uncharacterized protein</fullName>
    </submittedName>
</protein>
<dbReference type="Proteomes" id="UP000733744">
    <property type="component" value="Unassembled WGS sequence"/>
</dbReference>
<feature type="region of interest" description="Disordered" evidence="1">
    <location>
        <begin position="51"/>
        <end position="83"/>
    </location>
</feature>
<name>A0ABY3CGM4_9GAMM</name>
<feature type="compositionally biased region" description="Basic and acidic residues" evidence="1">
    <location>
        <begin position="51"/>
        <end position="67"/>
    </location>
</feature>
<keyword evidence="3" id="KW-1185">Reference proteome</keyword>
<gene>
    <name evidence="2" type="ORF">EKO24_001235</name>
</gene>
<evidence type="ECO:0000313" key="2">
    <source>
        <dbReference type="EMBL" id="TRX02938.1"/>
    </source>
</evidence>
<reference evidence="2 3" key="1">
    <citation type="journal article" date="2019" name="Antonie Van Leeuwenhoek">
        <title>Description of 'Ca. Methylobacter oryzae' KRF1, a novel species from the environmentally important Methylobacter clade 2.</title>
        <authorList>
            <person name="Khatri K."/>
            <person name="Mohite J.A."/>
            <person name="Pandit P.S."/>
            <person name="Bahulikar R."/>
            <person name="Rahalkar M.C."/>
        </authorList>
    </citation>
    <scope>NUCLEOTIDE SEQUENCE [LARGE SCALE GENOMIC DNA]</scope>
    <source>
        <strain evidence="2 3">KRF1</strain>
    </source>
</reference>
<comment type="caution">
    <text evidence="2">The sequence shown here is derived from an EMBL/GenBank/DDBJ whole genome shotgun (WGS) entry which is preliminary data.</text>
</comment>
<evidence type="ECO:0000313" key="3">
    <source>
        <dbReference type="Proteomes" id="UP000733744"/>
    </source>
</evidence>
<sequence>MNLYDLRHRSRRSSMTRRIADRRKIPYPFGSPEWVENIKNYYLAWPKENRRNMSRRSDERRAIERRQLSLSEQQHSEQKHSPILLTQEERKLIEDLYLNDHFD</sequence>
<organism evidence="2 3">
    <name type="scientific">Candidatus Methylobacter oryzae</name>
    <dbReference type="NCBI Taxonomy" id="2497749"/>
    <lineage>
        <taxon>Bacteria</taxon>
        <taxon>Pseudomonadati</taxon>
        <taxon>Pseudomonadota</taxon>
        <taxon>Gammaproteobacteria</taxon>
        <taxon>Methylococcales</taxon>
        <taxon>Methylococcaceae</taxon>
        <taxon>Methylobacter</taxon>
    </lineage>
</organism>
<proteinExistence type="predicted"/>
<accession>A0ABY3CGM4</accession>